<sequence length="128" mass="15110">MPVKLQFYDQWYEIQCDVGKELRLFLHRAIPFIRNSDRNLHGEADALIEWRYQTWMGSGSRTPVPSDFLRNTLLRDAPNNAGISYFAWTSKPGYLQCYVRALMPHNRQPTLEPVYHHPHVILLISQRE</sequence>
<gene>
    <name evidence="1" type="primary">RvY_12245-1</name>
    <name evidence="1" type="synonym">RvY_12245.1</name>
    <name evidence="1" type="ORF">RvY_12245</name>
</gene>
<dbReference type="EMBL" id="BDGG01000007">
    <property type="protein sequence ID" value="GAV01549.1"/>
    <property type="molecule type" value="Genomic_DNA"/>
</dbReference>
<name>A0A1D1VSL9_RAMVA</name>
<proteinExistence type="predicted"/>
<keyword evidence="2" id="KW-1185">Reference proteome</keyword>
<dbReference type="AlphaFoldDB" id="A0A1D1VSL9"/>
<dbReference type="Proteomes" id="UP000186922">
    <property type="component" value="Unassembled WGS sequence"/>
</dbReference>
<protein>
    <submittedName>
        <fullName evidence="1">Uncharacterized protein</fullName>
    </submittedName>
</protein>
<organism evidence="1 2">
    <name type="scientific">Ramazzottius varieornatus</name>
    <name type="common">Water bear</name>
    <name type="synonym">Tardigrade</name>
    <dbReference type="NCBI Taxonomy" id="947166"/>
    <lineage>
        <taxon>Eukaryota</taxon>
        <taxon>Metazoa</taxon>
        <taxon>Ecdysozoa</taxon>
        <taxon>Tardigrada</taxon>
        <taxon>Eutardigrada</taxon>
        <taxon>Parachela</taxon>
        <taxon>Hypsibioidea</taxon>
        <taxon>Ramazzottiidae</taxon>
        <taxon>Ramazzottius</taxon>
    </lineage>
</organism>
<reference evidence="1 2" key="1">
    <citation type="journal article" date="2016" name="Nat. Commun.">
        <title>Extremotolerant tardigrade genome and improved radiotolerance of human cultured cells by tardigrade-unique protein.</title>
        <authorList>
            <person name="Hashimoto T."/>
            <person name="Horikawa D.D."/>
            <person name="Saito Y."/>
            <person name="Kuwahara H."/>
            <person name="Kozuka-Hata H."/>
            <person name="Shin-I T."/>
            <person name="Minakuchi Y."/>
            <person name="Ohishi K."/>
            <person name="Motoyama A."/>
            <person name="Aizu T."/>
            <person name="Enomoto A."/>
            <person name="Kondo K."/>
            <person name="Tanaka S."/>
            <person name="Hara Y."/>
            <person name="Koshikawa S."/>
            <person name="Sagara H."/>
            <person name="Miura T."/>
            <person name="Yokobori S."/>
            <person name="Miyagawa K."/>
            <person name="Suzuki Y."/>
            <person name="Kubo T."/>
            <person name="Oyama M."/>
            <person name="Kohara Y."/>
            <person name="Fujiyama A."/>
            <person name="Arakawa K."/>
            <person name="Katayama T."/>
            <person name="Toyoda A."/>
            <person name="Kunieda T."/>
        </authorList>
    </citation>
    <scope>NUCLEOTIDE SEQUENCE [LARGE SCALE GENOMIC DNA]</scope>
    <source>
        <strain evidence="1 2">YOKOZUNA-1</strain>
    </source>
</reference>
<comment type="caution">
    <text evidence="1">The sequence shown here is derived from an EMBL/GenBank/DDBJ whole genome shotgun (WGS) entry which is preliminary data.</text>
</comment>
<evidence type="ECO:0000313" key="2">
    <source>
        <dbReference type="Proteomes" id="UP000186922"/>
    </source>
</evidence>
<accession>A0A1D1VSL9</accession>
<evidence type="ECO:0000313" key="1">
    <source>
        <dbReference type="EMBL" id="GAV01549.1"/>
    </source>
</evidence>